<proteinExistence type="predicted"/>
<sequence>MDPRLSMPGFNLPLDSRPKPNVLFEGFTGFPMGLDVDAELIGERSFYVRDHTTPEEVLMMQVMNEITEKPQWAQKVLDESIAADWVDEIAQTDRRMTRSMKNWIYKELRWKAEMLEKNGFVLVFDVGVVKSDNAISEDDQQALKNAVKLFDNNGIPGDQEDYRTASDDQGVDLVDPSLFPVVYGQTRVLPDHTIGLSDYLNYIGEGELLPVPSNGFGGSVGEKFSYLVTDRGDLPYFSTHSQWLPCEVELLDDGCRIMSYINNAHPVQHKALYKVIEKIITRAVPLWEKSLSFFSPDRQRRTEYSAHPEHQTHIPNGHAHVRDGPEMVLPGSQGFADPRAYELNLRKHFPNSMLQVIVKLSNIELTPEKPNFEEGPWQIEGQLNERICAIAIYHYDSKNVTEHQVHFCQRGVYDMDGYRTQHEPQDHRSVQAAFGFGDKSDQNRPTRKMLDLGGVSCKQGRLITFPNTVQHGVGSFSLVDPSQPGHVKILSLFLVDPHLRIISSANVPPQRDDWAREKRKVVGQATSQLPPNVRAMIKKYIATPMNAEDAKKLRIDHMLERDIRSEYSDFIFREGYLHNRGQH</sequence>
<comment type="caution">
    <text evidence="3">The sequence shown here is derived from an EMBL/GenBank/DDBJ whole genome shotgun (WGS) entry which is preliminary data.</text>
</comment>
<accession>A0A9W9G6Z8</accession>
<reference evidence="3" key="2">
    <citation type="journal article" date="2023" name="IMA Fungus">
        <title>Comparative genomic study of the Penicillium genus elucidates a diverse pangenome and 15 lateral gene transfer events.</title>
        <authorList>
            <person name="Petersen C."/>
            <person name="Sorensen T."/>
            <person name="Nielsen M.R."/>
            <person name="Sondergaard T.E."/>
            <person name="Sorensen J.L."/>
            <person name="Fitzpatrick D.A."/>
            <person name="Frisvad J.C."/>
            <person name="Nielsen K.L."/>
        </authorList>
    </citation>
    <scope>NUCLEOTIDE SEQUENCE</scope>
    <source>
        <strain evidence="3">IBT 30069</strain>
    </source>
</reference>
<dbReference type="Proteomes" id="UP001149165">
    <property type="component" value="Unassembled WGS sequence"/>
</dbReference>
<dbReference type="Pfam" id="PF21666">
    <property type="entry name" value="DUF4246_N"/>
    <property type="match status" value="1"/>
</dbReference>
<evidence type="ECO:0000313" key="3">
    <source>
        <dbReference type="EMBL" id="KAJ5113187.1"/>
    </source>
</evidence>
<organism evidence="3 4">
    <name type="scientific">Penicillium angulare</name>
    <dbReference type="NCBI Taxonomy" id="116970"/>
    <lineage>
        <taxon>Eukaryota</taxon>
        <taxon>Fungi</taxon>
        <taxon>Dikarya</taxon>
        <taxon>Ascomycota</taxon>
        <taxon>Pezizomycotina</taxon>
        <taxon>Eurotiomycetes</taxon>
        <taxon>Eurotiomycetidae</taxon>
        <taxon>Eurotiales</taxon>
        <taxon>Aspergillaceae</taxon>
        <taxon>Penicillium</taxon>
    </lineage>
</organism>
<evidence type="ECO:0000259" key="2">
    <source>
        <dbReference type="Pfam" id="PF21666"/>
    </source>
</evidence>
<protein>
    <submittedName>
        <fullName evidence="3">Uncharacterized protein</fullName>
    </submittedName>
</protein>
<dbReference type="AlphaFoldDB" id="A0A9W9G6Z8"/>
<feature type="domain" description="DUF4246" evidence="1">
    <location>
        <begin position="99"/>
        <end position="517"/>
    </location>
</feature>
<evidence type="ECO:0000313" key="4">
    <source>
        <dbReference type="Proteomes" id="UP001149165"/>
    </source>
</evidence>
<reference evidence="3" key="1">
    <citation type="submission" date="2022-11" db="EMBL/GenBank/DDBJ databases">
        <authorList>
            <person name="Petersen C."/>
        </authorList>
    </citation>
    <scope>NUCLEOTIDE SEQUENCE</scope>
    <source>
        <strain evidence="3">IBT 30069</strain>
    </source>
</reference>
<dbReference type="InterPro" id="IPR049207">
    <property type="entry name" value="DUF4246_N"/>
</dbReference>
<keyword evidence="4" id="KW-1185">Reference proteome</keyword>
<feature type="domain" description="DUF4246" evidence="2">
    <location>
        <begin position="7"/>
        <end position="88"/>
    </location>
</feature>
<dbReference type="OrthoDB" id="415532at2759"/>
<dbReference type="Pfam" id="PF14033">
    <property type="entry name" value="DUF4246"/>
    <property type="match status" value="1"/>
</dbReference>
<dbReference type="PANTHER" id="PTHR33119">
    <property type="entry name" value="IFI3P"/>
    <property type="match status" value="1"/>
</dbReference>
<dbReference type="EMBL" id="JAPQKH010000002">
    <property type="protein sequence ID" value="KAJ5113187.1"/>
    <property type="molecule type" value="Genomic_DNA"/>
</dbReference>
<gene>
    <name evidence="3" type="ORF">N7456_001721</name>
</gene>
<name>A0A9W9G6Z8_9EURO</name>
<evidence type="ECO:0000259" key="1">
    <source>
        <dbReference type="Pfam" id="PF14033"/>
    </source>
</evidence>
<dbReference type="InterPro" id="IPR049192">
    <property type="entry name" value="DUF4246_C"/>
</dbReference>
<dbReference type="InterPro" id="IPR025340">
    <property type="entry name" value="DUF4246"/>
</dbReference>
<dbReference type="PANTHER" id="PTHR33119:SF1">
    <property type="entry name" value="FE2OG DIOXYGENASE DOMAIN-CONTAINING PROTEIN"/>
    <property type="match status" value="1"/>
</dbReference>